<dbReference type="Proteomes" id="UP000034140">
    <property type="component" value="Unassembled WGS sequence"/>
</dbReference>
<dbReference type="Pfam" id="PF00953">
    <property type="entry name" value="Glycos_transf_4"/>
    <property type="match status" value="1"/>
</dbReference>
<dbReference type="AlphaFoldDB" id="A0A0G0GLZ3"/>
<dbReference type="GO" id="GO:0016780">
    <property type="term" value="F:phosphotransferase activity, for other substituted phosphate groups"/>
    <property type="evidence" value="ECO:0007669"/>
    <property type="project" value="InterPro"/>
</dbReference>
<feature type="transmembrane region" description="Helical" evidence="7">
    <location>
        <begin position="110"/>
        <end position="127"/>
    </location>
</feature>
<gene>
    <name evidence="8" type="ORF">UR96_C0009G0010</name>
</gene>
<sequence length="403" mass="44565">MDFSIATDLLNKLLSLPMFNQLNGGEYLKYLEYLPFFIIGIALSLILTPIIGKIALKHDITYKPGVQKNHKDFDNPEKALHIGITPALGGLAVTIPILIAIIVFFKLDSFTIPIIIAMLILMIGSALDDIFNLPAKTQLAYQILAALIIVFSVIDLTNLSFFNLNLDLLTWNFSLFGLQQSLALPGDIILFGWILVCINAVKWTAGSPGIIEANSFTIFSLIFIIAIRYSSVFSSTISMVAAGALLIFLIFAFPPQKIMSGSSGKTLYGFLICVFAIIADAKFSTTIMLLLLPLIDFVYVIIKRLLTYKPKNLLDLLKINDTNHLHHQLLKLNLTRSQIVLLEMAMTLLIGSLAILSTGAIRYFALIFGTAVGVGFIVLANIRASKHKEKEKKEESPESKYSY</sequence>
<evidence type="ECO:0000256" key="6">
    <source>
        <dbReference type="ARBA" id="ARBA00023136"/>
    </source>
</evidence>
<proteinExistence type="predicted"/>
<feature type="transmembrane region" description="Helical" evidence="7">
    <location>
        <begin position="287"/>
        <end position="306"/>
    </location>
</feature>
<feature type="transmembrane region" description="Helical" evidence="7">
    <location>
        <begin position="339"/>
        <end position="357"/>
    </location>
</feature>
<feature type="transmembrane region" description="Helical" evidence="7">
    <location>
        <begin position="79"/>
        <end position="104"/>
    </location>
</feature>
<feature type="transmembrane region" description="Helical" evidence="7">
    <location>
        <begin position="236"/>
        <end position="253"/>
    </location>
</feature>
<name>A0A0G0GLZ3_9BACT</name>
<evidence type="ECO:0000313" key="9">
    <source>
        <dbReference type="Proteomes" id="UP000034140"/>
    </source>
</evidence>
<evidence type="ECO:0000256" key="2">
    <source>
        <dbReference type="ARBA" id="ARBA00022475"/>
    </source>
</evidence>
<evidence type="ECO:0000256" key="3">
    <source>
        <dbReference type="ARBA" id="ARBA00022679"/>
    </source>
</evidence>
<dbReference type="PANTHER" id="PTHR22926:SF3">
    <property type="entry name" value="UNDECAPRENYL-PHOSPHATE ALPHA-N-ACETYLGLUCOSAMINYL 1-PHOSPHATE TRANSFERASE"/>
    <property type="match status" value="1"/>
</dbReference>
<dbReference type="GO" id="GO:0009103">
    <property type="term" value="P:lipopolysaccharide biosynthetic process"/>
    <property type="evidence" value="ECO:0007669"/>
    <property type="project" value="TreeGrafter"/>
</dbReference>
<evidence type="ECO:0000256" key="7">
    <source>
        <dbReference type="SAM" id="Phobius"/>
    </source>
</evidence>
<dbReference type="GO" id="GO:0071555">
    <property type="term" value="P:cell wall organization"/>
    <property type="evidence" value="ECO:0007669"/>
    <property type="project" value="TreeGrafter"/>
</dbReference>
<dbReference type="GO" id="GO:0044038">
    <property type="term" value="P:cell wall macromolecule biosynthetic process"/>
    <property type="evidence" value="ECO:0007669"/>
    <property type="project" value="TreeGrafter"/>
</dbReference>
<evidence type="ECO:0000313" key="8">
    <source>
        <dbReference type="EMBL" id="KKP92622.1"/>
    </source>
</evidence>
<keyword evidence="2" id="KW-1003">Cell membrane</keyword>
<dbReference type="CDD" id="cd06853">
    <property type="entry name" value="GT_WecA_like"/>
    <property type="match status" value="1"/>
</dbReference>
<keyword evidence="6 7" id="KW-0472">Membrane</keyword>
<dbReference type="GO" id="GO:0005886">
    <property type="term" value="C:plasma membrane"/>
    <property type="evidence" value="ECO:0007669"/>
    <property type="project" value="UniProtKB-SubCell"/>
</dbReference>
<feature type="transmembrane region" description="Helical" evidence="7">
    <location>
        <begin position="139"/>
        <end position="162"/>
    </location>
</feature>
<evidence type="ECO:0000256" key="5">
    <source>
        <dbReference type="ARBA" id="ARBA00022989"/>
    </source>
</evidence>
<feature type="transmembrane region" description="Helical" evidence="7">
    <location>
        <begin position="265"/>
        <end position="281"/>
    </location>
</feature>
<organism evidence="8 9">
    <name type="scientific">candidate division WS6 bacterium GW2011_GWC1_36_11</name>
    <dbReference type="NCBI Taxonomy" id="1619090"/>
    <lineage>
        <taxon>Bacteria</taxon>
        <taxon>Candidatus Dojkabacteria</taxon>
    </lineage>
</organism>
<accession>A0A0G0GLZ3</accession>
<reference evidence="8 9" key="1">
    <citation type="journal article" date="2015" name="Nature">
        <title>rRNA introns, odd ribosomes, and small enigmatic genomes across a large radiation of phyla.</title>
        <authorList>
            <person name="Brown C.T."/>
            <person name="Hug L.A."/>
            <person name="Thomas B.C."/>
            <person name="Sharon I."/>
            <person name="Castelle C.J."/>
            <person name="Singh A."/>
            <person name="Wilkins M.J."/>
            <person name="Williams K.H."/>
            <person name="Banfield J.F."/>
        </authorList>
    </citation>
    <scope>NUCLEOTIDE SEQUENCE [LARGE SCALE GENOMIC DNA]</scope>
</reference>
<keyword evidence="3 8" id="KW-0808">Transferase</keyword>
<comment type="subcellular location">
    <subcellularLocation>
        <location evidence="1">Cell membrane</location>
        <topology evidence="1">Multi-pass membrane protein</topology>
    </subcellularLocation>
</comment>
<feature type="transmembrane region" description="Helical" evidence="7">
    <location>
        <begin position="363"/>
        <end position="382"/>
    </location>
</feature>
<dbReference type="PANTHER" id="PTHR22926">
    <property type="entry name" value="PHOSPHO-N-ACETYLMURAMOYL-PENTAPEPTIDE-TRANSFERASE"/>
    <property type="match status" value="1"/>
</dbReference>
<keyword evidence="5 7" id="KW-1133">Transmembrane helix</keyword>
<dbReference type="EMBL" id="LBRE01000009">
    <property type="protein sequence ID" value="KKP92622.1"/>
    <property type="molecule type" value="Genomic_DNA"/>
</dbReference>
<comment type="caution">
    <text evidence="8">The sequence shown here is derived from an EMBL/GenBank/DDBJ whole genome shotgun (WGS) entry which is preliminary data.</text>
</comment>
<feature type="transmembrane region" description="Helical" evidence="7">
    <location>
        <begin position="182"/>
        <end position="201"/>
    </location>
</feature>
<feature type="transmembrane region" description="Helical" evidence="7">
    <location>
        <begin position="213"/>
        <end position="230"/>
    </location>
</feature>
<evidence type="ECO:0000256" key="1">
    <source>
        <dbReference type="ARBA" id="ARBA00004651"/>
    </source>
</evidence>
<keyword evidence="4 7" id="KW-0812">Transmembrane</keyword>
<dbReference type="InterPro" id="IPR000715">
    <property type="entry name" value="Glycosyl_transferase_4"/>
</dbReference>
<feature type="transmembrane region" description="Helical" evidence="7">
    <location>
        <begin position="33"/>
        <end position="56"/>
    </location>
</feature>
<protein>
    <submittedName>
        <fullName evidence="8">Glycosyl transferase, family 4, conserved region-containing protein</fullName>
    </submittedName>
</protein>
<evidence type="ECO:0000256" key="4">
    <source>
        <dbReference type="ARBA" id="ARBA00022692"/>
    </source>
</evidence>